<comment type="caution">
    <text evidence="1">The sequence shown here is derived from an EMBL/GenBank/DDBJ whole genome shotgun (WGS) entry which is preliminary data.</text>
</comment>
<dbReference type="PATRIC" id="fig|1088869.3.peg.1153"/>
<dbReference type="AlphaFoldDB" id="G6XIS7"/>
<dbReference type="STRING" id="1088869.GMO_11550"/>
<organism evidence="1 2">
    <name type="scientific">Gluconobacter morbifer G707</name>
    <dbReference type="NCBI Taxonomy" id="1088869"/>
    <lineage>
        <taxon>Bacteria</taxon>
        <taxon>Pseudomonadati</taxon>
        <taxon>Pseudomonadota</taxon>
        <taxon>Alphaproteobacteria</taxon>
        <taxon>Acetobacterales</taxon>
        <taxon>Acetobacteraceae</taxon>
        <taxon>Gluconobacter</taxon>
    </lineage>
</organism>
<keyword evidence="2" id="KW-1185">Reference proteome</keyword>
<reference evidence="1 2" key="1">
    <citation type="submission" date="2011-10" db="EMBL/GenBank/DDBJ databases">
        <title>Genome sequence of Gluconobacter morbifer G707, isolated from Drosophila gut.</title>
        <authorList>
            <person name="Lee W.-J."/>
            <person name="Kim E.-K."/>
        </authorList>
    </citation>
    <scope>NUCLEOTIDE SEQUENCE [LARGE SCALE GENOMIC DNA]</scope>
    <source>
        <strain evidence="1 2">G707</strain>
    </source>
</reference>
<dbReference type="EMBL" id="AGQV01000002">
    <property type="protein sequence ID" value="EHH68385.1"/>
    <property type="molecule type" value="Genomic_DNA"/>
</dbReference>
<dbReference type="Proteomes" id="UP000004949">
    <property type="component" value="Unassembled WGS sequence"/>
</dbReference>
<evidence type="ECO:0000313" key="1">
    <source>
        <dbReference type="EMBL" id="EHH68385.1"/>
    </source>
</evidence>
<name>G6XIS7_9PROT</name>
<protein>
    <submittedName>
        <fullName evidence="1">Uncharacterized protein</fullName>
    </submittedName>
</protein>
<accession>G6XIS7</accession>
<sequence length="59" mass="6594">MTFLRRQGVGGNTYNAGESASFPRPICEKLIRLKLAKPYEDLLAKEDRTTKVSAPVRKA</sequence>
<evidence type="ECO:0000313" key="2">
    <source>
        <dbReference type="Proteomes" id="UP000004949"/>
    </source>
</evidence>
<gene>
    <name evidence="1" type="ORF">GMO_11550</name>
</gene>
<proteinExistence type="predicted"/>